<keyword evidence="2" id="KW-1185">Reference proteome</keyword>
<evidence type="ECO:0000313" key="2">
    <source>
        <dbReference type="Proteomes" id="UP001457197"/>
    </source>
</evidence>
<dbReference type="Proteomes" id="UP001457197">
    <property type="component" value="Unassembled WGS sequence"/>
</dbReference>
<sequence length="94" mass="10622">MRAAAFFGRVDGFEWLPLRSSHFQRKIILNFGISERLRAFRYPIFTEGVVEENCLSIVALFPMKKGEDTTRSAALSQKAALQMLFAATTPPVKK</sequence>
<dbReference type="RefSeq" id="WP_349151985.1">
    <property type="nucleotide sequence ID" value="NZ_JBBMEO010000005.1"/>
</dbReference>
<comment type="caution">
    <text evidence="1">The sequence shown here is derived from an EMBL/GenBank/DDBJ whole genome shotgun (WGS) entry which is preliminary data.</text>
</comment>
<name>A0ABV1ATS8_9FIRM</name>
<accession>A0ABV1ATS8</accession>
<protein>
    <submittedName>
        <fullName evidence="1">Uncharacterized protein</fullName>
    </submittedName>
</protein>
<organism evidence="1 2">
    <name type="scientific">Faecalibacterium tardum</name>
    <dbReference type="NCBI Taxonomy" id="3133156"/>
    <lineage>
        <taxon>Bacteria</taxon>
        <taxon>Bacillati</taxon>
        <taxon>Bacillota</taxon>
        <taxon>Clostridia</taxon>
        <taxon>Eubacteriales</taxon>
        <taxon>Oscillospiraceae</taxon>
        <taxon>Faecalibacterium</taxon>
    </lineage>
</organism>
<gene>
    <name evidence="1" type="ORF">WMO44_05395</name>
</gene>
<reference evidence="1 2" key="1">
    <citation type="submission" date="2024-03" db="EMBL/GenBank/DDBJ databases">
        <title>Human intestinal bacterial collection.</title>
        <authorList>
            <person name="Pauvert C."/>
            <person name="Hitch T.C.A."/>
            <person name="Clavel T."/>
        </authorList>
    </citation>
    <scope>NUCLEOTIDE SEQUENCE [LARGE SCALE GENOMIC DNA]</scope>
    <source>
        <strain evidence="1 2">CLA-AA-H175</strain>
    </source>
</reference>
<dbReference type="EMBL" id="JBBMEO010000005">
    <property type="protein sequence ID" value="MEQ2361584.1"/>
    <property type="molecule type" value="Genomic_DNA"/>
</dbReference>
<proteinExistence type="predicted"/>
<evidence type="ECO:0000313" key="1">
    <source>
        <dbReference type="EMBL" id="MEQ2361584.1"/>
    </source>
</evidence>